<comment type="caution">
    <text evidence="1">The sequence shown here is derived from an EMBL/GenBank/DDBJ whole genome shotgun (WGS) entry which is preliminary data.</text>
</comment>
<dbReference type="PATRIC" id="fig|253.9.peg.568"/>
<dbReference type="NCBIfam" id="TIGR01200">
    <property type="entry name" value="GLPGLI"/>
    <property type="match status" value="1"/>
</dbReference>
<evidence type="ECO:0000313" key="1">
    <source>
        <dbReference type="EMBL" id="KPE52911.1"/>
    </source>
</evidence>
<proteinExistence type="predicted"/>
<organism evidence="1 2">
    <name type="scientific">Chryseobacterium indologenes</name>
    <name type="common">Flavobacterium indologenes</name>
    <dbReference type="NCBI Taxonomy" id="253"/>
    <lineage>
        <taxon>Bacteria</taxon>
        <taxon>Pseudomonadati</taxon>
        <taxon>Bacteroidota</taxon>
        <taxon>Flavobacteriia</taxon>
        <taxon>Flavobacteriales</taxon>
        <taxon>Weeksellaceae</taxon>
        <taxon>Chryseobacterium group</taxon>
        <taxon>Chryseobacterium</taxon>
    </lineage>
</organism>
<reference evidence="2" key="2">
    <citation type="submission" date="2015-09" db="EMBL/GenBank/DDBJ databases">
        <title>Draft genome sequence of a multidrug-resistant Chryseobacterium indologenes isolate from Malaysia.</title>
        <authorList>
            <person name="Yu C.Y."/>
            <person name="Ang G.Y."/>
            <person name="Chan K.-G."/>
        </authorList>
    </citation>
    <scope>NUCLEOTIDE SEQUENCE [LARGE SCALE GENOMIC DNA]</scope>
    <source>
        <strain evidence="2">CI_885</strain>
    </source>
</reference>
<dbReference type="Proteomes" id="UP000037953">
    <property type="component" value="Unassembled WGS sequence"/>
</dbReference>
<accession>A0A0N0IY79</accession>
<name>A0A0N0IY79_CHRID</name>
<gene>
    <name evidence="1" type="ORF">AOB46_02675</name>
</gene>
<dbReference type="AlphaFoldDB" id="A0A0N0IY79"/>
<dbReference type="OrthoDB" id="1440774at2"/>
<dbReference type="EMBL" id="LJOD01000001">
    <property type="protein sequence ID" value="KPE52911.1"/>
    <property type="molecule type" value="Genomic_DNA"/>
</dbReference>
<sequence>MKNIIFLSLVLISGLGFSQKIHVKYLNVRSEIATLYEDLYIDNNKVMSRQDSLIQFRNQNTSSGTITAFKPSKTTRAFYYMSTINKDQNTRDFFFTGTVNGNDPNDNYFIHDNVLKPVWTIEKSNRKKILGYECFKATTNFRGSNITAYFAKDLPYSAGPFKFYGLPGLILDIRVDNKAYNIWKVENIEIDYKENINLTPSFKQYPKIEMNKFIELKDQLLLRNNKEIIETLPPGAKIQYSTNRLGIEKNFEWENKPTE</sequence>
<dbReference type="Pfam" id="PF22252">
    <property type="entry name" value="PNGase_F-II_N"/>
    <property type="match status" value="1"/>
</dbReference>
<dbReference type="RefSeq" id="WP_062696486.1">
    <property type="nucleotide sequence ID" value="NZ_LJOD01000001.1"/>
</dbReference>
<dbReference type="InterPro" id="IPR005901">
    <property type="entry name" value="GLPGLI"/>
</dbReference>
<reference evidence="1 2" key="1">
    <citation type="journal article" date="2015" name="Genom Data">
        <title>Draft genome sequence of a multidrug-resistant Chryseobacterium indologenes isolate from Malaysia.</title>
        <authorList>
            <person name="Yu C.Y."/>
            <person name="Ang G.Y."/>
            <person name="Cheng H.J."/>
            <person name="Cheong Y.M."/>
            <person name="Yin W.F."/>
            <person name="Chan K.G."/>
        </authorList>
    </citation>
    <scope>NUCLEOTIDE SEQUENCE [LARGE SCALE GENOMIC DNA]</scope>
    <source>
        <strain evidence="1 2">CI_885</strain>
    </source>
</reference>
<evidence type="ECO:0000313" key="2">
    <source>
        <dbReference type="Proteomes" id="UP000037953"/>
    </source>
</evidence>
<protein>
    <recommendedName>
        <fullName evidence="3">GLPGLI family protein</fullName>
    </recommendedName>
</protein>
<evidence type="ECO:0008006" key="3">
    <source>
        <dbReference type="Google" id="ProtNLM"/>
    </source>
</evidence>